<keyword evidence="2" id="KW-1185">Reference proteome</keyword>
<dbReference type="PANTHER" id="PTHR46246:SF1">
    <property type="entry name" value="GUANOSINE-3',5'-BIS(DIPHOSPHATE) 3'-PYROPHOSPHOHYDROLASE MESH1"/>
    <property type="match status" value="1"/>
</dbReference>
<dbReference type="PANTHER" id="PTHR46246">
    <property type="entry name" value="GUANOSINE-3',5'-BIS(DIPHOSPHATE) 3'-PYROPHOSPHOHYDROLASE MESH1"/>
    <property type="match status" value="1"/>
</dbReference>
<dbReference type="SUPFAM" id="SSF109604">
    <property type="entry name" value="HD-domain/PDEase-like"/>
    <property type="match status" value="1"/>
</dbReference>
<dbReference type="InterPro" id="IPR052194">
    <property type="entry name" value="MESH1"/>
</dbReference>
<dbReference type="Pfam" id="PF13328">
    <property type="entry name" value="HD_4"/>
    <property type="match status" value="1"/>
</dbReference>
<evidence type="ECO:0000313" key="1">
    <source>
        <dbReference type="EMBL" id="MBB3048975.1"/>
    </source>
</evidence>
<sequence>MIDKARSFAVAAHGNQLYGDLPYHTHLDAVVGLLEPYGEQAQVIGYLHDVVEDTGVTITQVERLYGKLVADAVEILSDEEGENRALRKIKTYQKMARVKEELQIALVVKVADRLANVQACHEMHRLDKLAMYQKEHEVFRQSLYRPGLCEPLWEELEQAIQS</sequence>
<dbReference type="Proteomes" id="UP000537130">
    <property type="component" value="Unassembled WGS sequence"/>
</dbReference>
<dbReference type="RefSeq" id="WP_183411762.1">
    <property type="nucleotide sequence ID" value="NZ_JACHWY010000004.1"/>
</dbReference>
<evidence type="ECO:0000313" key="2">
    <source>
        <dbReference type="Proteomes" id="UP000537130"/>
    </source>
</evidence>
<reference evidence="1 2" key="1">
    <citation type="submission" date="2020-08" db="EMBL/GenBank/DDBJ databases">
        <title>Genomic Encyclopedia of Type Strains, Phase III (KMG-III): the genomes of soil and plant-associated and newly described type strains.</title>
        <authorList>
            <person name="Whitman W."/>
        </authorList>
    </citation>
    <scope>NUCLEOTIDE SEQUENCE [LARGE SCALE GENOMIC DNA]</scope>
    <source>
        <strain evidence="1 2">CECT 8654</strain>
    </source>
</reference>
<gene>
    <name evidence="1" type="ORF">FHR99_003249</name>
</gene>
<dbReference type="GO" id="GO:0008893">
    <property type="term" value="F:guanosine-3',5'-bis(diphosphate) 3'-diphosphatase activity"/>
    <property type="evidence" value="ECO:0007669"/>
    <property type="project" value="TreeGrafter"/>
</dbReference>
<accession>A0A7W4W805</accession>
<proteinExistence type="predicted"/>
<dbReference type="EMBL" id="JACHWY010000004">
    <property type="protein sequence ID" value="MBB3048975.1"/>
    <property type="molecule type" value="Genomic_DNA"/>
</dbReference>
<protein>
    <submittedName>
        <fullName evidence="1">(P)ppGpp synthase/HD superfamily hydrolase</fullName>
    </submittedName>
</protein>
<dbReference type="AlphaFoldDB" id="A0A7W4W805"/>
<keyword evidence="1" id="KW-0378">Hydrolase</keyword>
<organism evidence="1 2">
    <name type="scientific">Litorivivens lipolytica</name>
    <dbReference type="NCBI Taxonomy" id="1524264"/>
    <lineage>
        <taxon>Bacteria</taxon>
        <taxon>Pseudomonadati</taxon>
        <taxon>Pseudomonadota</taxon>
        <taxon>Gammaproteobacteria</taxon>
        <taxon>Litorivivens</taxon>
    </lineage>
</organism>
<dbReference type="Gene3D" id="1.10.3210.10">
    <property type="entry name" value="Hypothetical protein af1432"/>
    <property type="match status" value="1"/>
</dbReference>
<comment type="caution">
    <text evidence="1">The sequence shown here is derived from an EMBL/GenBank/DDBJ whole genome shotgun (WGS) entry which is preliminary data.</text>
</comment>
<name>A0A7W4W805_9GAMM</name>